<dbReference type="Proteomes" id="UP001177021">
    <property type="component" value="Unassembled WGS sequence"/>
</dbReference>
<keyword evidence="2" id="KW-1185">Reference proteome</keyword>
<gene>
    <name evidence="1" type="ORF">MILVUS5_LOCUS5382</name>
</gene>
<protein>
    <submittedName>
        <fullName evidence="1">Uncharacterized protein</fullName>
    </submittedName>
</protein>
<sequence length="252" mass="28537">MQMKNLLISQKLHKALAEQKPESMKDEDWEELDLEARAAIILCLERDVAFLVNEEATTVGVWSKLEKNFMTKTLTNRIYLKSKLYTCKMEEGTSIRDYANKFDRIISDLKDIGVKIDDEDQALMLLLSLTKKYENLVQTLMLVGDTLTMDETRTSLLADDLRKIATSGMSGNGGENNEQAQGLFASRGRNNERGKGKGGKSRSKSRAPVERTCFKCGELGHFKANCPNKRVLFKYTNNENNSRGMLHLTKNL</sequence>
<evidence type="ECO:0000313" key="2">
    <source>
        <dbReference type="Proteomes" id="UP001177021"/>
    </source>
</evidence>
<comment type="caution">
    <text evidence="1">The sequence shown here is derived from an EMBL/GenBank/DDBJ whole genome shotgun (WGS) entry which is preliminary data.</text>
</comment>
<name>A0ACB0IRF5_TRIPR</name>
<organism evidence="1 2">
    <name type="scientific">Trifolium pratense</name>
    <name type="common">Red clover</name>
    <dbReference type="NCBI Taxonomy" id="57577"/>
    <lineage>
        <taxon>Eukaryota</taxon>
        <taxon>Viridiplantae</taxon>
        <taxon>Streptophyta</taxon>
        <taxon>Embryophyta</taxon>
        <taxon>Tracheophyta</taxon>
        <taxon>Spermatophyta</taxon>
        <taxon>Magnoliopsida</taxon>
        <taxon>eudicotyledons</taxon>
        <taxon>Gunneridae</taxon>
        <taxon>Pentapetalae</taxon>
        <taxon>rosids</taxon>
        <taxon>fabids</taxon>
        <taxon>Fabales</taxon>
        <taxon>Fabaceae</taxon>
        <taxon>Papilionoideae</taxon>
        <taxon>50 kb inversion clade</taxon>
        <taxon>NPAAA clade</taxon>
        <taxon>Hologalegina</taxon>
        <taxon>IRL clade</taxon>
        <taxon>Trifolieae</taxon>
        <taxon>Trifolium</taxon>
    </lineage>
</organism>
<evidence type="ECO:0000313" key="1">
    <source>
        <dbReference type="EMBL" id="CAJ2634498.1"/>
    </source>
</evidence>
<accession>A0ACB0IRF5</accession>
<reference evidence="1" key="1">
    <citation type="submission" date="2023-10" db="EMBL/GenBank/DDBJ databases">
        <authorList>
            <person name="Rodriguez Cubillos JULIANA M."/>
            <person name="De Vega J."/>
        </authorList>
    </citation>
    <scope>NUCLEOTIDE SEQUENCE</scope>
</reference>
<proteinExistence type="predicted"/>
<dbReference type="EMBL" id="CASHSV030000002">
    <property type="protein sequence ID" value="CAJ2634498.1"/>
    <property type="molecule type" value="Genomic_DNA"/>
</dbReference>